<evidence type="ECO:0000259" key="7">
    <source>
        <dbReference type="PROSITE" id="PS50928"/>
    </source>
</evidence>
<evidence type="ECO:0000256" key="1">
    <source>
        <dbReference type="ARBA" id="ARBA00004141"/>
    </source>
</evidence>
<proteinExistence type="inferred from homology"/>
<dbReference type="RefSeq" id="WP_094765947.1">
    <property type="nucleotide sequence ID" value="NZ_FUKQ01000058.1"/>
</dbReference>
<dbReference type="InterPro" id="IPR035906">
    <property type="entry name" value="MetI-like_sf"/>
</dbReference>
<gene>
    <name evidence="8" type="ORF">FM114_15000</name>
</gene>
<dbReference type="CDD" id="cd06261">
    <property type="entry name" value="TM_PBP2"/>
    <property type="match status" value="1"/>
</dbReference>
<feature type="transmembrane region" description="Helical" evidence="6">
    <location>
        <begin position="185"/>
        <end position="206"/>
    </location>
</feature>
<feature type="domain" description="ABC transmembrane type-1" evidence="7">
    <location>
        <begin position="27"/>
        <end position="206"/>
    </location>
</feature>
<dbReference type="PANTHER" id="PTHR30177">
    <property type="entry name" value="GLYCINE BETAINE/L-PROLINE TRANSPORT SYSTEM PERMEASE PROTEIN PROW"/>
    <property type="match status" value="1"/>
</dbReference>
<name>A0A1R4KJ90_9ACTN</name>
<evidence type="ECO:0000256" key="3">
    <source>
        <dbReference type="ARBA" id="ARBA00022692"/>
    </source>
</evidence>
<dbReference type="GO" id="GO:0031460">
    <property type="term" value="P:glycine betaine transport"/>
    <property type="evidence" value="ECO:0007669"/>
    <property type="project" value="TreeGrafter"/>
</dbReference>
<evidence type="ECO:0000313" key="9">
    <source>
        <dbReference type="Proteomes" id="UP000188342"/>
    </source>
</evidence>
<keyword evidence="3 6" id="KW-0812">Transmembrane</keyword>
<dbReference type="SUPFAM" id="SSF161098">
    <property type="entry name" value="MetI-like"/>
    <property type="match status" value="1"/>
</dbReference>
<accession>A0A1R4KJ90</accession>
<keyword evidence="4 6" id="KW-1133">Transmembrane helix</keyword>
<dbReference type="GO" id="GO:0055085">
    <property type="term" value="P:transmembrane transport"/>
    <property type="evidence" value="ECO:0007669"/>
    <property type="project" value="InterPro"/>
</dbReference>
<dbReference type="Gene3D" id="1.10.3720.10">
    <property type="entry name" value="MetI-like"/>
    <property type="match status" value="1"/>
</dbReference>
<dbReference type="InterPro" id="IPR051204">
    <property type="entry name" value="ABC_transp_perm/SBD"/>
</dbReference>
<keyword evidence="5 6" id="KW-0472">Membrane</keyword>
<dbReference type="InterPro" id="IPR000515">
    <property type="entry name" value="MetI-like"/>
</dbReference>
<dbReference type="PANTHER" id="PTHR30177:SF33">
    <property type="entry name" value="POSSIBLE OSMOPROTECTANT (GLYCINE BETAINE_CARNITINE_CHOLINE_L-PROLINE) TRANSPORT INTEGRAL MEMBRANE PROTEIN ABC TRANSPORTER PROZ"/>
    <property type="match status" value="1"/>
</dbReference>
<dbReference type="OrthoDB" id="5244012at2"/>
<dbReference type="Proteomes" id="UP000188342">
    <property type="component" value="Unassembled WGS sequence"/>
</dbReference>
<sequence length="226" mass="23654">MNFVRDALVWIVDPTNLHGPESWPVHLLQHLGYSLLAVAIASAIAVPLGYFVGHTGRGRNLAVGLSGAARALPSLGLVTLFGLWIGVGLGAPMIALVLLAIPSVLAGAYSGIEAVNPATVDAARAQGMTEWQVLAQVEAPLGFPLLLGGLRSAMLQVVSTATLAAYVGAGGLGRDLFLGLKTQDYPQMLAASLLVLTLAVALELAFELTERLLQHRQTTPDPREIP</sequence>
<feature type="transmembrane region" description="Helical" evidence="6">
    <location>
        <begin position="74"/>
        <end position="101"/>
    </location>
</feature>
<dbReference type="PROSITE" id="PS50928">
    <property type="entry name" value="ABC_TM1"/>
    <property type="match status" value="1"/>
</dbReference>
<keyword evidence="9" id="KW-1185">Reference proteome</keyword>
<evidence type="ECO:0000256" key="4">
    <source>
        <dbReference type="ARBA" id="ARBA00022989"/>
    </source>
</evidence>
<protein>
    <submittedName>
        <fullName evidence="8">Glycine betaine ABC transport system permease protein</fullName>
    </submittedName>
</protein>
<reference evidence="8 9" key="1">
    <citation type="submission" date="2017-02" db="EMBL/GenBank/DDBJ databases">
        <authorList>
            <person name="Peterson S.W."/>
        </authorList>
    </citation>
    <scope>NUCLEOTIDE SEQUENCE [LARGE SCALE GENOMIC DNA]</scope>
    <source>
        <strain evidence="8 9">LSP_Lj1</strain>
    </source>
</reference>
<feature type="transmembrane region" description="Helical" evidence="6">
    <location>
        <begin position="31"/>
        <end position="53"/>
    </location>
</feature>
<evidence type="ECO:0000313" key="8">
    <source>
        <dbReference type="EMBL" id="SJN44348.1"/>
    </source>
</evidence>
<organism evidence="8 9">
    <name type="scientific">Luteococcus japonicus LSP_Lj1</name>
    <dbReference type="NCBI Taxonomy" id="1255658"/>
    <lineage>
        <taxon>Bacteria</taxon>
        <taxon>Bacillati</taxon>
        <taxon>Actinomycetota</taxon>
        <taxon>Actinomycetes</taxon>
        <taxon>Propionibacteriales</taxon>
        <taxon>Propionibacteriaceae</taxon>
        <taxon>Luteococcus</taxon>
    </lineage>
</organism>
<comment type="similarity">
    <text evidence="6">Belongs to the binding-protein-dependent transport system permease family.</text>
</comment>
<dbReference type="STRING" id="1255658.FM114_15000"/>
<comment type="subcellular location">
    <subcellularLocation>
        <location evidence="6">Cell membrane</location>
        <topology evidence="6">Multi-pass membrane protein</topology>
    </subcellularLocation>
    <subcellularLocation>
        <location evidence="1">Membrane</location>
        <topology evidence="1">Multi-pass membrane protein</topology>
    </subcellularLocation>
</comment>
<evidence type="ECO:0000256" key="5">
    <source>
        <dbReference type="ARBA" id="ARBA00023136"/>
    </source>
</evidence>
<dbReference type="EMBL" id="FUKQ01000058">
    <property type="protein sequence ID" value="SJN44348.1"/>
    <property type="molecule type" value="Genomic_DNA"/>
</dbReference>
<keyword evidence="2 6" id="KW-0813">Transport</keyword>
<evidence type="ECO:0000256" key="2">
    <source>
        <dbReference type="ARBA" id="ARBA00022448"/>
    </source>
</evidence>
<dbReference type="GO" id="GO:0005886">
    <property type="term" value="C:plasma membrane"/>
    <property type="evidence" value="ECO:0007669"/>
    <property type="project" value="UniProtKB-SubCell"/>
</dbReference>
<evidence type="ECO:0000256" key="6">
    <source>
        <dbReference type="RuleBase" id="RU363032"/>
    </source>
</evidence>
<dbReference type="Pfam" id="PF00528">
    <property type="entry name" value="BPD_transp_1"/>
    <property type="match status" value="1"/>
</dbReference>
<dbReference type="AlphaFoldDB" id="A0A1R4KJ90"/>